<keyword evidence="3" id="KW-1185">Reference proteome</keyword>
<dbReference type="InterPro" id="IPR005174">
    <property type="entry name" value="KIB1-4_b-propeller"/>
</dbReference>
<dbReference type="OrthoDB" id="1863935at2759"/>
<evidence type="ECO:0000313" key="2">
    <source>
        <dbReference type="EMBL" id="PIA38995.1"/>
    </source>
</evidence>
<dbReference type="Proteomes" id="UP000230069">
    <property type="component" value="Unassembled WGS sequence"/>
</dbReference>
<dbReference type="InParanoid" id="A0A2G5D662"/>
<evidence type="ECO:0000259" key="1">
    <source>
        <dbReference type="Pfam" id="PF03478"/>
    </source>
</evidence>
<gene>
    <name evidence="2" type="ORF">AQUCO_02700284v1</name>
</gene>
<sequence length="204" mass="23884">MIEEEKEYSLWHLLPWMIIERLDFIDCHCVSAVCGNWRSGWKSYCSLASFPLPTDAIPWLMTKKNRYSGAIKLYRPSTNKTYRNEMPEINGTDCLYSKDGWLLLHEMEPKKKKYENVKLCLINLFTMDKIELPELKTNKQIFITKGTFSIIQSKCPDCVIVINNCGTLYAWKKGSDTWKVSSNDAYDIIDIWSMLWSVILFHCI</sequence>
<dbReference type="Pfam" id="PF03478">
    <property type="entry name" value="Beta-prop_KIB1-4"/>
    <property type="match status" value="1"/>
</dbReference>
<dbReference type="PANTHER" id="PTHR40891">
    <property type="entry name" value="DUF295 DOMAIN-CONTAINING PROTEIN"/>
    <property type="match status" value="1"/>
</dbReference>
<reference evidence="2 3" key="1">
    <citation type="submission" date="2017-09" db="EMBL/GenBank/DDBJ databases">
        <title>WGS assembly of Aquilegia coerulea Goldsmith.</title>
        <authorList>
            <person name="Hodges S."/>
            <person name="Kramer E."/>
            <person name="Nordborg M."/>
            <person name="Tomkins J."/>
            <person name="Borevitz J."/>
            <person name="Derieg N."/>
            <person name="Yan J."/>
            <person name="Mihaltcheva S."/>
            <person name="Hayes R.D."/>
            <person name="Rokhsar D."/>
        </authorList>
    </citation>
    <scope>NUCLEOTIDE SEQUENCE [LARGE SCALE GENOMIC DNA]</scope>
    <source>
        <strain evidence="3">cv. Goldsmith</strain>
    </source>
</reference>
<evidence type="ECO:0000313" key="3">
    <source>
        <dbReference type="Proteomes" id="UP000230069"/>
    </source>
</evidence>
<dbReference type="EMBL" id="KZ305044">
    <property type="protein sequence ID" value="PIA38995.1"/>
    <property type="molecule type" value="Genomic_DNA"/>
</dbReference>
<feature type="domain" description="KIB1-4 beta-propeller" evidence="1">
    <location>
        <begin position="73"/>
        <end position="185"/>
    </location>
</feature>
<proteinExistence type="predicted"/>
<accession>A0A2G5D662</accession>
<dbReference type="PANTHER" id="PTHR40891:SF1">
    <property type="entry name" value="DUF295 DOMAIN-CONTAINING PROTEIN"/>
    <property type="match status" value="1"/>
</dbReference>
<protein>
    <recommendedName>
        <fullName evidence="1">KIB1-4 beta-propeller domain-containing protein</fullName>
    </recommendedName>
</protein>
<dbReference type="STRING" id="218851.A0A2G5D662"/>
<organism evidence="2 3">
    <name type="scientific">Aquilegia coerulea</name>
    <name type="common">Rocky mountain columbine</name>
    <dbReference type="NCBI Taxonomy" id="218851"/>
    <lineage>
        <taxon>Eukaryota</taxon>
        <taxon>Viridiplantae</taxon>
        <taxon>Streptophyta</taxon>
        <taxon>Embryophyta</taxon>
        <taxon>Tracheophyta</taxon>
        <taxon>Spermatophyta</taxon>
        <taxon>Magnoliopsida</taxon>
        <taxon>Ranunculales</taxon>
        <taxon>Ranunculaceae</taxon>
        <taxon>Thalictroideae</taxon>
        <taxon>Aquilegia</taxon>
    </lineage>
</organism>
<dbReference type="AlphaFoldDB" id="A0A2G5D662"/>
<name>A0A2G5D662_AQUCA</name>